<dbReference type="InterPro" id="IPR019776">
    <property type="entry name" value="Flagellar_basal_body_rod_CS"/>
</dbReference>
<comment type="function">
    <text evidence="5 7">Structural component of flagellum, the bacterial motility apparatus. Part of the rod structure of flagellar basal body.</text>
</comment>
<dbReference type="GO" id="GO:0071973">
    <property type="term" value="P:bacterial-type flagellum-dependent cell motility"/>
    <property type="evidence" value="ECO:0007669"/>
    <property type="project" value="InterPro"/>
</dbReference>
<evidence type="ECO:0000256" key="1">
    <source>
        <dbReference type="ARBA" id="ARBA00004117"/>
    </source>
</evidence>
<evidence type="ECO:0000256" key="4">
    <source>
        <dbReference type="ARBA" id="ARBA00023143"/>
    </source>
</evidence>
<dbReference type="Pfam" id="PF00460">
    <property type="entry name" value="Flg_bb_rod"/>
    <property type="match status" value="1"/>
</dbReference>
<evidence type="ECO:0000256" key="7">
    <source>
        <dbReference type="PIRNR" id="PIRNR002889"/>
    </source>
</evidence>
<comment type="subcellular location">
    <subcellularLocation>
        <location evidence="1 7">Bacterial flagellum basal body</location>
    </subcellularLocation>
</comment>
<reference evidence="9" key="1">
    <citation type="journal article" date="2014" name="Int. J. Syst. Evol. Microbiol.">
        <title>Complete genome sequence of Corynebacterium casei LMG S-19264T (=DSM 44701T), isolated from a smear-ripened cheese.</title>
        <authorList>
            <consortium name="US DOE Joint Genome Institute (JGI-PGF)"/>
            <person name="Walter F."/>
            <person name="Albersmeier A."/>
            <person name="Kalinowski J."/>
            <person name="Ruckert C."/>
        </authorList>
    </citation>
    <scope>NUCLEOTIDE SEQUENCE</scope>
    <source>
        <strain evidence="9">CGMCC 1.15254</strain>
    </source>
</reference>
<organism evidence="9 10">
    <name type="scientific">Terasakiella brassicae</name>
    <dbReference type="NCBI Taxonomy" id="1634917"/>
    <lineage>
        <taxon>Bacteria</taxon>
        <taxon>Pseudomonadati</taxon>
        <taxon>Pseudomonadota</taxon>
        <taxon>Alphaproteobacteria</taxon>
        <taxon>Rhodospirillales</taxon>
        <taxon>Terasakiellaceae</taxon>
        <taxon>Terasakiella</taxon>
    </lineage>
</organism>
<dbReference type="RefSeq" id="WP_188661797.1">
    <property type="nucleotide sequence ID" value="NZ_BMHV01000004.1"/>
</dbReference>
<sequence length="133" mass="15295">MDLGKMSLFAVLKKRMDYIGNRQEVLAENIANADTPKYIAKDLKPFNFKDLMRRQAMHVSPVGTDSKHIGTEPARMREYAVDDPKPYESTINGNQVVLEEQMTKMSESQVDHELTTEVYKKNMRLFKIALGKQ</sequence>
<accession>A0A917BRT3</accession>
<evidence type="ECO:0000256" key="3">
    <source>
        <dbReference type="ARBA" id="ARBA00014376"/>
    </source>
</evidence>
<evidence type="ECO:0000259" key="8">
    <source>
        <dbReference type="Pfam" id="PF00460"/>
    </source>
</evidence>
<dbReference type="InterPro" id="IPR006300">
    <property type="entry name" value="FlgB"/>
</dbReference>
<evidence type="ECO:0000256" key="5">
    <source>
        <dbReference type="ARBA" id="ARBA00024934"/>
    </source>
</evidence>
<gene>
    <name evidence="9" type="ORF">GCM10011332_07570</name>
</gene>
<comment type="similarity">
    <text evidence="2 7">Belongs to the flagella basal body rod proteins family.</text>
</comment>
<proteinExistence type="inferred from homology"/>
<comment type="subunit">
    <text evidence="6">The basal body constitutes a major portion of the flagellar organelle and consists of a number of rings mounted on a central rod. In Gram-negative bacteria, at least four rings, L, P, S and M are present, whereas Gram-positive bacteria lack the L and P rings. The rod consists of about 26 subunits of FlgG in the distal portion, and FlgB, FlgC and FlgF build up the proximal portion of the rod with about 6 subunits each. Rod assembly occurs by export via the flagellum-specific pathway of its constituent proteins and by their incorporation into the rod structure in the probable order of FlgB, FlgC, FlgF and FlgG. Another protein, FliE, also assembles onto the stable rod structure.</text>
</comment>
<dbReference type="AlphaFoldDB" id="A0A917BRT3"/>
<dbReference type="GO" id="GO:0030694">
    <property type="term" value="C:bacterial-type flagellum basal body, rod"/>
    <property type="evidence" value="ECO:0007669"/>
    <property type="project" value="InterPro"/>
</dbReference>
<feature type="domain" description="Flagellar basal body rod protein N-terminal" evidence="8">
    <location>
        <begin position="21"/>
        <end position="38"/>
    </location>
</feature>
<keyword evidence="9" id="KW-0966">Cell projection</keyword>
<reference evidence="9" key="2">
    <citation type="submission" date="2020-09" db="EMBL/GenBank/DDBJ databases">
        <authorList>
            <person name="Sun Q."/>
            <person name="Zhou Y."/>
        </authorList>
    </citation>
    <scope>NUCLEOTIDE SEQUENCE</scope>
    <source>
        <strain evidence="9">CGMCC 1.15254</strain>
    </source>
</reference>
<dbReference type="EMBL" id="BMHV01000004">
    <property type="protein sequence ID" value="GGF56589.1"/>
    <property type="molecule type" value="Genomic_DNA"/>
</dbReference>
<keyword evidence="10" id="KW-1185">Reference proteome</keyword>
<dbReference type="PIRSF" id="PIRSF002889">
    <property type="entry name" value="Rod_FlgB"/>
    <property type="match status" value="1"/>
</dbReference>
<evidence type="ECO:0000256" key="2">
    <source>
        <dbReference type="ARBA" id="ARBA00009677"/>
    </source>
</evidence>
<dbReference type="Proteomes" id="UP000632498">
    <property type="component" value="Unassembled WGS sequence"/>
</dbReference>
<keyword evidence="9" id="KW-0969">Cilium</keyword>
<dbReference type="NCBIfam" id="TIGR01396">
    <property type="entry name" value="FlgB"/>
    <property type="match status" value="1"/>
</dbReference>
<comment type="caution">
    <text evidence="9">The sequence shown here is derived from an EMBL/GenBank/DDBJ whole genome shotgun (WGS) entry which is preliminary data.</text>
</comment>
<evidence type="ECO:0000313" key="9">
    <source>
        <dbReference type="EMBL" id="GGF56589.1"/>
    </source>
</evidence>
<dbReference type="InterPro" id="IPR001444">
    <property type="entry name" value="Flag_bb_rod_N"/>
</dbReference>
<dbReference type="PROSITE" id="PS00588">
    <property type="entry name" value="FLAGELLA_BB_ROD"/>
    <property type="match status" value="1"/>
</dbReference>
<keyword evidence="4 7" id="KW-0975">Bacterial flagellum</keyword>
<evidence type="ECO:0000256" key="6">
    <source>
        <dbReference type="ARBA" id="ARBA00026072"/>
    </source>
</evidence>
<keyword evidence="9" id="KW-0282">Flagellum</keyword>
<name>A0A917BRT3_9PROT</name>
<evidence type="ECO:0000313" key="10">
    <source>
        <dbReference type="Proteomes" id="UP000632498"/>
    </source>
</evidence>
<protein>
    <recommendedName>
        <fullName evidence="3 7">Flagellar basal body rod protein FlgB</fullName>
    </recommendedName>
</protein>